<dbReference type="InterPro" id="IPR032675">
    <property type="entry name" value="LRR_dom_sf"/>
</dbReference>
<reference evidence="1" key="1">
    <citation type="submission" date="2019-08" db="EMBL/GenBank/DDBJ databases">
        <title>The genome of the North American firefly Photinus pyralis.</title>
        <authorList>
            <consortium name="Photinus pyralis genome working group"/>
            <person name="Fallon T.R."/>
            <person name="Sander Lower S.E."/>
            <person name="Weng J.-K."/>
        </authorList>
    </citation>
    <scope>NUCLEOTIDE SEQUENCE</scope>
    <source>
        <strain evidence="1">TRF0915ILg1</strain>
        <tissue evidence="1">Whole body</tissue>
    </source>
</reference>
<comment type="caution">
    <text evidence="1">The sequence shown here is derived from an EMBL/GenBank/DDBJ whole genome shotgun (WGS) entry which is preliminary data.</text>
</comment>
<organism evidence="1 2">
    <name type="scientific">Ignelater luminosus</name>
    <name type="common">Cucubano</name>
    <name type="synonym">Pyrophorus luminosus</name>
    <dbReference type="NCBI Taxonomy" id="2038154"/>
    <lineage>
        <taxon>Eukaryota</taxon>
        <taxon>Metazoa</taxon>
        <taxon>Ecdysozoa</taxon>
        <taxon>Arthropoda</taxon>
        <taxon>Hexapoda</taxon>
        <taxon>Insecta</taxon>
        <taxon>Pterygota</taxon>
        <taxon>Neoptera</taxon>
        <taxon>Endopterygota</taxon>
        <taxon>Coleoptera</taxon>
        <taxon>Polyphaga</taxon>
        <taxon>Elateriformia</taxon>
        <taxon>Elateroidea</taxon>
        <taxon>Elateridae</taxon>
        <taxon>Agrypninae</taxon>
        <taxon>Pyrophorini</taxon>
        <taxon>Ignelater</taxon>
    </lineage>
</organism>
<proteinExistence type="predicted"/>
<dbReference type="OrthoDB" id="676979at2759"/>
<dbReference type="EMBL" id="VTPC01091223">
    <property type="protein sequence ID" value="KAF2879134.1"/>
    <property type="molecule type" value="Genomic_DNA"/>
</dbReference>
<dbReference type="SUPFAM" id="SSF52075">
    <property type="entry name" value="Outer arm dynein light chain 1"/>
    <property type="match status" value="1"/>
</dbReference>
<evidence type="ECO:0000313" key="2">
    <source>
        <dbReference type="Proteomes" id="UP000801492"/>
    </source>
</evidence>
<gene>
    <name evidence="1" type="ORF">ILUMI_27041</name>
</gene>
<protein>
    <submittedName>
        <fullName evidence="1">Uncharacterized protein</fullName>
    </submittedName>
</protein>
<dbReference type="PROSITE" id="PS51450">
    <property type="entry name" value="LRR"/>
    <property type="match status" value="1"/>
</dbReference>
<evidence type="ECO:0000313" key="1">
    <source>
        <dbReference type="EMBL" id="KAF2879134.1"/>
    </source>
</evidence>
<dbReference type="Proteomes" id="UP000801492">
    <property type="component" value="Unassembled WGS sequence"/>
</dbReference>
<dbReference type="AlphaFoldDB" id="A0A8K0FYK2"/>
<dbReference type="Pfam" id="PF00560">
    <property type="entry name" value="LRR_1"/>
    <property type="match status" value="1"/>
</dbReference>
<name>A0A8K0FYK2_IGNLU</name>
<accession>A0A8K0FYK2</accession>
<dbReference type="InterPro" id="IPR001611">
    <property type="entry name" value="Leu-rich_rpt"/>
</dbReference>
<dbReference type="Gene3D" id="3.80.10.10">
    <property type="entry name" value="Ribonuclease Inhibitor"/>
    <property type="match status" value="1"/>
</dbReference>
<sequence length="139" mass="16007">MKTLDPAKNLEEMYLDNNQISVIPTRNNQLTVYEVRAMGFNRIPLSVLDLRHNKLVFLHEDFIKVAKNLLTFKVEGNLWDCDCYDRIVLLRGDLSVDLSSRYVNGEEPVCIAGISNSDNPCNIDQSNLSYYYKALEEDE</sequence>
<keyword evidence="2" id="KW-1185">Reference proteome</keyword>